<evidence type="ECO:0000313" key="4">
    <source>
        <dbReference type="RefSeq" id="XP_030386700.1"/>
    </source>
</evidence>
<dbReference type="OrthoDB" id="7872317at2759"/>
<protein>
    <submittedName>
        <fullName evidence="4">Uncharacterized protein LOC115633397</fullName>
    </submittedName>
</protein>
<feature type="region of interest" description="Disordered" evidence="1">
    <location>
        <begin position="64"/>
        <end position="84"/>
    </location>
</feature>
<evidence type="ECO:0000256" key="1">
    <source>
        <dbReference type="SAM" id="MobiDB-lite"/>
    </source>
</evidence>
<dbReference type="GeneID" id="115633397"/>
<proteinExistence type="predicted"/>
<keyword evidence="3" id="KW-1185">Reference proteome</keyword>
<feature type="signal peptide" evidence="2">
    <location>
        <begin position="1"/>
        <end position="24"/>
    </location>
</feature>
<feature type="chain" id="PRO_5027082860" evidence="2">
    <location>
        <begin position="25"/>
        <end position="160"/>
    </location>
</feature>
<dbReference type="Proteomes" id="UP000504634">
    <property type="component" value="Unplaced"/>
</dbReference>
<organism evidence="3 4">
    <name type="scientific">Drosophila lebanonensis</name>
    <name type="common">Fruit fly</name>
    <name type="synonym">Scaptodrosophila lebanonensis</name>
    <dbReference type="NCBI Taxonomy" id="7225"/>
    <lineage>
        <taxon>Eukaryota</taxon>
        <taxon>Metazoa</taxon>
        <taxon>Ecdysozoa</taxon>
        <taxon>Arthropoda</taxon>
        <taxon>Hexapoda</taxon>
        <taxon>Insecta</taxon>
        <taxon>Pterygota</taxon>
        <taxon>Neoptera</taxon>
        <taxon>Endopterygota</taxon>
        <taxon>Diptera</taxon>
        <taxon>Brachycera</taxon>
        <taxon>Muscomorpha</taxon>
        <taxon>Ephydroidea</taxon>
        <taxon>Drosophilidae</taxon>
        <taxon>Scaptodrosophila</taxon>
    </lineage>
</organism>
<reference evidence="4" key="1">
    <citation type="submission" date="2025-08" db="UniProtKB">
        <authorList>
            <consortium name="RefSeq"/>
        </authorList>
    </citation>
    <scope>IDENTIFICATION</scope>
    <source>
        <strain evidence="4">11010-0011.00</strain>
        <tissue evidence="4">Whole body</tissue>
    </source>
</reference>
<dbReference type="AlphaFoldDB" id="A0A6J2UEX7"/>
<name>A0A6J2UEX7_DROLE</name>
<evidence type="ECO:0000313" key="3">
    <source>
        <dbReference type="Proteomes" id="UP000504634"/>
    </source>
</evidence>
<evidence type="ECO:0000256" key="2">
    <source>
        <dbReference type="SAM" id="SignalP"/>
    </source>
</evidence>
<feature type="compositionally biased region" description="Basic and acidic residues" evidence="1">
    <location>
        <begin position="69"/>
        <end position="78"/>
    </location>
</feature>
<accession>A0A6J2UEX7</accession>
<gene>
    <name evidence="4" type="primary">LOC115633397</name>
</gene>
<sequence>MHAHWSNLTKLCIVLMLQIQLSRQSYVGSELHAPSVHGLAAGILGNFAGAQSGGEALLGLESGSPLSSGHEEVSEHEISGATDYGYSGGEEYAEAAASEGHEQYEAPQFLGKEYDAIEHGHIGGLDLELDSKPVPGIDHGKNAFSYSTLYEFKDREHSFH</sequence>
<keyword evidence="2" id="KW-0732">Signal</keyword>
<dbReference type="RefSeq" id="XP_030386700.1">
    <property type="nucleotide sequence ID" value="XM_030530840.1"/>
</dbReference>